<keyword evidence="13" id="KW-1185">Reference proteome</keyword>
<sequence length="183" mass="20565">MTRRQALKLLLLGTAAASTQQVFKREAEAAVSLKYLCTGKLDLHNIHTNESLSIQYLDRGGDFDPQALTKLNHLFRCSYDDSPFPIDPQLFLLLDAVRTKLGSRERHYHLVSGYRSPSYNEYLRQEGHGVAKNSYHIRGMAADVRLEGVDLIDIQKTALLLNVGGVGGYPDFVHLDVGPVRQW</sequence>
<comment type="similarity">
    <text evidence="10">Belongs to the peptidase M15 family.</text>
</comment>
<reference evidence="12" key="1">
    <citation type="submission" date="2022-12" db="EMBL/GenBank/DDBJ databases">
        <title>Reference genome sequencing for broad-spectrum identification of bacterial and archaeal isolates by mass spectrometry.</title>
        <authorList>
            <person name="Sekiguchi Y."/>
            <person name="Tourlousse D.M."/>
        </authorList>
    </citation>
    <scope>NUCLEOTIDE SEQUENCE</scope>
    <source>
        <strain evidence="12">ASRB1</strain>
    </source>
</reference>
<evidence type="ECO:0000256" key="6">
    <source>
        <dbReference type="ARBA" id="ARBA00022801"/>
    </source>
</evidence>
<dbReference type="GO" id="GO:0008237">
    <property type="term" value="F:metallopeptidase activity"/>
    <property type="evidence" value="ECO:0007669"/>
    <property type="project" value="UniProtKB-KW"/>
</dbReference>
<dbReference type="InterPro" id="IPR010275">
    <property type="entry name" value="MepK"/>
</dbReference>
<proteinExistence type="inferred from homology"/>
<keyword evidence="9" id="KW-0961">Cell wall biogenesis/degradation</keyword>
<gene>
    <name evidence="12" type="ORF">DAMNIGENAA_08810</name>
</gene>
<dbReference type="Gene3D" id="3.30.1380.10">
    <property type="match status" value="1"/>
</dbReference>
<evidence type="ECO:0000256" key="3">
    <source>
        <dbReference type="ARBA" id="ARBA00022670"/>
    </source>
</evidence>
<dbReference type="Proteomes" id="UP001144372">
    <property type="component" value="Unassembled WGS sequence"/>
</dbReference>
<dbReference type="GO" id="GO:0046872">
    <property type="term" value="F:metal ion binding"/>
    <property type="evidence" value="ECO:0007669"/>
    <property type="project" value="UniProtKB-KW"/>
</dbReference>
<dbReference type="InterPro" id="IPR009045">
    <property type="entry name" value="Zn_M74/Hedgehog-like"/>
</dbReference>
<evidence type="ECO:0000256" key="8">
    <source>
        <dbReference type="ARBA" id="ARBA00023049"/>
    </source>
</evidence>
<dbReference type="EMBL" id="BSDR01000001">
    <property type="protein sequence ID" value="GLI33448.1"/>
    <property type="molecule type" value="Genomic_DNA"/>
</dbReference>
<dbReference type="AlphaFoldDB" id="A0A9W6D1A0"/>
<evidence type="ECO:0000256" key="5">
    <source>
        <dbReference type="ARBA" id="ARBA00022729"/>
    </source>
</evidence>
<evidence type="ECO:0000313" key="12">
    <source>
        <dbReference type="EMBL" id="GLI33448.1"/>
    </source>
</evidence>
<keyword evidence="5" id="KW-0732">Signal</keyword>
<keyword evidence="6" id="KW-0378">Hydrolase</keyword>
<accession>A0A9W6D1A0</accession>
<dbReference type="Pfam" id="PF05951">
    <property type="entry name" value="Peptidase_M15_2"/>
    <property type="match status" value="1"/>
</dbReference>
<keyword evidence="3" id="KW-0645">Protease</keyword>
<evidence type="ECO:0000256" key="1">
    <source>
        <dbReference type="ARBA" id="ARBA00001947"/>
    </source>
</evidence>
<keyword evidence="8" id="KW-0482">Metalloprotease</keyword>
<organism evidence="12 13">
    <name type="scientific">Desulforhabdus amnigena</name>
    <dbReference type="NCBI Taxonomy" id="40218"/>
    <lineage>
        <taxon>Bacteria</taxon>
        <taxon>Pseudomonadati</taxon>
        <taxon>Thermodesulfobacteriota</taxon>
        <taxon>Syntrophobacteria</taxon>
        <taxon>Syntrophobacterales</taxon>
        <taxon>Syntrophobacteraceae</taxon>
        <taxon>Desulforhabdus</taxon>
    </lineage>
</organism>
<evidence type="ECO:0000256" key="9">
    <source>
        <dbReference type="ARBA" id="ARBA00023316"/>
    </source>
</evidence>
<evidence type="ECO:0000256" key="4">
    <source>
        <dbReference type="ARBA" id="ARBA00022723"/>
    </source>
</evidence>
<protein>
    <recommendedName>
        <fullName evidence="11">Murein endopeptidase K</fullName>
    </recommendedName>
</protein>
<dbReference type="SUPFAM" id="SSF55166">
    <property type="entry name" value="Hedgehog/DD-peptidase"/>
    <property type="match status" value="1"/>
</dbReference>
<comment type="pathway">
    <text evidence="2">Cell wall biogenesis; cell wall polysaccharide biosynthesis.</text>
</comment>
<evidence type="ECO:0000256" key="2">
    <source>
        <dbReference type="ARBA" id="ARBA00004776"/>
    </source>
</evidence>
<evidence type="ECO:0000256" key="7">
    <source>
        <dbReference type="ARBA" id="ARBA00022833"/>
    </source>
</evidence>
<evidence type="ECO:0000313" key="13">
    <source>
        <dbReference type="Proteomes" id="UP001144372"/>
    </source>
</evidence>
<dbReference type="GO" id="GO:0006508">
    <property type="term" value="P:proteolysis"/>
    <property type="evidence" value="ECO:0007669"/>
    <property type="project" value="UniProtKB-KW"/>
</dbReference>
<evidence type="ECO:0000256" key="10">
    <source>
        <dbReference type="ARBA" id="ARBA00093448"/>
    </source>
</evidence>
<comment type="cofactor">
    <cofactor evidence="1">
        <name>Zn(2+)</name>
        <dbReference type="ChEBI" id="CHEBI:29105"/>
    </cofactor>
</comment>
<dbReference type="PANTHER" id="PTHR37425">
    <property type="match status" value="1"/>
</dbReference>
<name>A0A9W6D1A0_9BACT</name>
<dbReference type="RefSeq" id="WP_281792450.1">
    <property type="nucleotide sequence ID" value="NZ_BSDR01000001.1"/>
</dbReference>
<keyword evidence="7" id="KW-0862">Zinc</keyword>
<dbReference type="GO" id="GO:0071555">
    <property type="term" value="P:cell wall organization"/>
    <property type="evidence" value="ECO:0007669"/>
    <property type="project" value="UniProtKB-KW"/>
</dbReference>
<keyword evidence="4" id="KW-0479">Metal-binding</keyword>
<comment type="caution">
    <text evidence="12">The sequence shown here is derived from an EMBL/GenBank/DDBJ whole genome shotgun (WGS) entry which is preliminary data.</text>
</comment>
<evidence type="ECO:0000256" key="11">
    <source>
        <dbReference type="ARBA" id="ARBA00093666"/>
    </source>
</evidence>
<dbReference type="PANTHER" id="PTHR37425:SF1">
    <property type="entry name" value="OUTER MEMBRANE PROTEIN"/>
    <property type="match status" value="1"/>
</dbReference>